<evidence type="ECO:0000256" key="2">
    <source>
        <dbReference type="ARBA" id="ARBA00001966"/>
    </source>
</evidence>
<feature type="region of interest" description="Disordered" evidence="32">
    <location>
        <begin position="2507"/>
        <end position="2530"/>
    </location>
</feature>
<evidence type="ECO:0000256" key="23">
    <source>
        <dbReference type="ARBA" id="ARBA00022932"/>
    </source>
</evidence>
<dbReference type="PROSITE" id="PS00116">
    <property type="entry name" value="DNA_POLYMERASE_B"/>
    <property type="match status" value="1"/>
</dbReference>
<dbReference type="GO" id="GO:0016035">
    <property type="term" value="C:zeta DNA polymerase complex"/>
    <property type="evidence" value="ECO:0007669"/>
    <property type="project" value="InterPro"/>
</dbReference>
<dbReference type="GO" id="GO:0005975">
    <property type="term" value="P:carbohydrate metabolic process"/>
    <property type="evidence" value="ECO:0007669"/>
    <property type="project" value="InterPro"/>
</dbReference>
<comment type="catalytic activity">
    <reaction evidence="29">
        <text>DNA(n) + a 2'-deoxyribonucleoside 5'-triphosphate = DNA(n+1) + diphosphate</text>
        <dbReference type="Rhea" id="RHEA:22508"/>
        <dbReference type="Rhea" id="RHEA-COMP:17339"/>
        <dbReference type="Rhea" id="RHEA-COMP:17340"/>
        <dbReference type="ChEBI" id="CHEBI:33019"/>
        <dbReference type="ChEBI" id="CHEBI:61560"/>
        <dbReference type="ChEBI" id="CHEBI:173112"/>
        <dbReference type="EC" id="2.7.7.7"/>
    </reaction>
</comment>
<feature type="domain" description="DNA polymerase delta/zeta catalytic subunit N-terminal" evidence="37">
    <location>
        <begin position="412"/>
        <end position="493"/>
    </location>
</feature>
<feature type="region of interest" description="Disordered" evidence="32">
    <location>
        <begin position="623"/>
        <end position="647"/>
    </location>
</feature>
<dbReference type="GO" id="GO:0097363">
    <property type="term" value="F:protein O-acetylglucosaminyltransferase activity"/>
    <property type="evidence" value="ECO:0007669"/>
    <property type="project" value="UniProtKB-EC"/>
</dbReference>
<dbReference type="Gene3D" id="1.25.40.10">
    <property type="entry name" value="Tetratricopeptide repeat domain"/>
    <property type="match status" value="1"/>
</dbReference>
<dbReference type="InterPro" id="IPR025687">
    <property type="entry name" value="Znf-C4pol"/>
</dbReference>
<dbReference type="Gene3D" id="1.10.132.60">
    <property type="entry name" value="DNA polymerase family B, C-terminal domain"/>
    <property type="match status" value="1"/>
</dbReference>
<dbReference type="GO" id="GO:0008270">
    <property type="term" value="F:zinc ion binding"/>
    <property type="evidence" value="ECO:0007669"/>
    <property type="project" value="UniProtKB-KW"/>
</dbReference>
<dbReference type="Gene3D" id="1.10.287.690">
    <property type="entry name" value="Helix hairpin bin"/>
    <property type="match status" value="1"/>
</dbReference>
<evidence type="ECO:0000256" key="19">
    <source>
        <dbReference type="ARBA" id="ARBA00022763"/>
    </source>
</evidence>
<dbReference type="FunFam" id="1.10.287.690:FF:000002">
    <property type="entry name" value="DNA polymerase zeta"/>
    <property type="match status" value="1"/>
</dbReference>
<feature type="region of interest" description="Disordered" evidence="32">
    <location>
        <begin position="1166"/>
        <end position="1188"/>
    </location>
</feature>
<dbReference type="GO" id="GO:0005634">
    <property type="term" value="C:nucleus"/>
    <property type="evidence" value="ECO:0007669"/>
    <property type="project" value="UniProtKB-SubCell"/>
</dbReference>
<evidence type="ECO:0000256" key="20">
    <source>
        <dbReference type="ARBA" id="ARBA00022771"/>
    </source>
</evidence>
<evidence type="ECO:0000256" key="30">
    <source>
        <dbReference type="ARBA" id="ARBA00066055"/>
    </source>
</evidence>
<feature type="region of interest" description="Disordered" evidence="32">
    <location>
        <begin position="913"/>
        <end position="935"/>
    </location>
</feature>
<evidence type="ECO:0000259" key="35">
    <source>
        <dbReference type="Pfam" id="PF13844"/>
    </source>
</evidence>
<dbReference type="FunFam" id="3.30.420.10:FF:000024">
    <property type="entry name" value="DNA polymerase zeta catalytic subunit"/>
    <property type="match status" value="1"/>
</dbReference>
<evidence type="ECO:0000256" key="21">
    <source>
        <dbReference type="ARBA" id="ARBA00022803"/>
    </source>
</evidence>
<dbReference type="Pfam" id="PF00136">
    <property type="entry name" value="DNA_pol_B"/>
    <property type="match status" value="1"/>
</dbReference>
<dbReference type="Proteomes" id="UP000310158">
    <property type="component" value="Unassembled WGS sequence"/>
</dbReference>
<dbReference type="InterPro" id="IPR012337">
    <property type="entry name" value="RNaseH-like_sf"/>
</dbReference>
<dbReference type="EC" id="2.7.7.7" evidence="10"/>
<keyword evidence="15" id="KW-0548">Nucleotidyltransferase</keyword>
<dbReference type="Gene3D" id="3.90.1600.10">
    <property type="entry name" value="Palm domain of DNA polymerase"/>
    <property type="match status" value="1"/>
</dbReference>
<evidence type="ECO:0000256" key="10">
    <source>
        <dbReference type="ARBA" id="ARBA00012417"/>
    </source>
</evidence>
<dbReference type="Gene3D" id="2.70.98.10">
    <property type="match status" value="1"/>
</dbReference>
<feature type="region of interest" description="Disordered" evidence="32">
    <location>
        <begin position="707"/>
        <end position="737"/>
    </location>
</feature>
<feature type="region of interest" description="Disordered" evidence="32">
    <location>
        <begin position="766"/>
        <end position="834"/>
    </location>
</feature>
<reference evidence="39 40" key="1">
    <citation type="submission" date="2019-02" db="EMBL/GenBank/DDBJ databases">
        <title>Genome sequencing of the rare red list fungi Bondarzewia mesenterica.</title>
        <authorList>
            <person name="Buettner E."/>
            <person name="Kellner H."/>
        </authorList>
    </citation>
    <scope>NUCLEOTIDE SEQUENCE [LARGE SCALE GENOMIC DNA]</scope>
    <source>
        <strain evidence="39 40">DSM 108281</strain>
    </source>
</reference>
<comment type="subunit">
    <text evidence="30">Forms DNA polymerase zeta with REV7.</text>
</comment>
<evidence type="ECO:0000259" key="34">
    <source>
        <dbReference type="Pfam" id="PF03104"/>
    </source>
</evidence>
<dbReference type="SUPFAM" id="SSF53098">
    <property type="entry name" value="Ribonuclease H-like"/>
    <property type="match status" value="1"/>
</dbReference>
<keyword evidence="23" id="KW-0239">DNA-directed DNA polymerase</keyword>
<gene>
    <name evidence="39" type="ORF">EW146_g3727</name>
</gene>
<dbReference type="InterPro" id="IPR036397">
    <property type="entry name" value="RNaseH_sf"/>
</dbReference>
<dbReference type="InterPro" id="IPR056447">
    <property type="entry name" value="REV3_N"/>
</dbReference>
<evidence type="ECO:0000259" key="36">
    <source>
        <dbReference type="Pfam" id="PF14260"/>
    </source>
</evidence>
<evidence type="ECO:0000256" key="24">
    <source>
        <dbReference type="ARBA" id="ARBA00023004"/>
    </source>
</evidence>
<evidence type="ECO:0000256" key="4">
    <source>
        <dbReference type="ARBA" id="ARBA00004922"/>
    </source>
</evidence>
<proteinExistence type="inferred from homology"/>
<evidence type="ECO:0000256" key="22">
    <source>
        <dbReference type="ARBA" id="ARBA00022833"/>
    </source>
</evidence>
<evidence type="ECO:0000256" key="17">
    <source>
        <dbReference type="ARBA" id="ARBA00022723"/>
    </source>
</evidence>
<dbReference type="Gene3D" id="3.30.342.10">
    <property type="entry name" value="DNA Polymerase, chain B, domain 1"/>
    <property type="match status" value="1"/>
</dbReference>
<dbReference type="EC" id="5.1.3.15" evidence="9"/>
<dbReference type="EC" id="2.4.1.255" evidence="8"/>
<protein>
    <recommendedName>
        <fullName evidence="11">DNA polymerase zeta catalytic subunit</fullName>
        <ecNumber evidence="8">2.4.1.255</ecNumber>
        <ecNumber evidence="10">2.7.7.7</ecNumber>
        <ecNumber evidence="9">5.1.3.15</ecNumber>
    </recommendedName>
</protein>
<evidence type="ECO:0000256" key="6">
    <source>
        <dbReference type="ARBA" id="ARBA00005755"/>
    </source>
</evidence>
<evidence type="ECO:0000256" key="12">
    <source>
        <dbReference type="ARBA" id="ARBA00022485"/>
    </source>
</evidence>
<dbReference type="InterPro" id="IPR011990">
    <property type="entry name" value="TPR-like_helical_dom_sf"/>
</dbReference>
<name>A0A4S4LX81_9AGAM</name>
<dbReference type="InterPro" id="IPR042087">
    <property type="entry name" value="DNA_pol_B_thumb"/>
</dbReference>
<feature type="domain" description="DNA polymerase zeta catalytic subunit N-terminal" evidence="38">
    <location>
        <begin position="386"/>
        <end position="411"/>
    </location>
</feature>
<dbReference type="InterPro" id="IPR011013">
    <property type="entry name" value="Gal_mutarotase_sf_dom"/>
</dbReference>
<dbReference type="PRINTS" id="PR00106">
    <property type="entry name" value="DNAPOLB"/>
</dbReference>
<dbReference type="SUPFAM" id="SSF48452">
    <property type="entry name" value="TPR-like"/>
    <property type="match status" value="1"/>
</dbReference>
<evidence type="ECO:0000256" key="15">
    <source>
        <dbReference type="ARBA" id="ARBA00022695"/>
    </source>
</evidence>
<dbReference type="EMBL" id="SGPL01000131">
    <property type="protein sequence ID" value="THH17005.1"/>
    <property type="molecule type" value="Genomic_DNA"/>
</dbReference>
<dbReference type="CDD" id="cd05534">
    <property type="entry name" value="POLBc_zeta"/>
    <property type="match status" value="1"/>
</dbReference>
<keyword evidence="19" id="KW-0227">DNA damage</keyword>
<dbReference type="CDD" id="cd05778">
    <property type="entry name" value="DNA_polB_zeta_exo"/>
    <property type="match status" value="1"/>
</dbReference>
<dbReference type="InterPro" id="IPR025532">
    <property type="entry name" value="G6P_1-epimerase"/>
</dbReference>
<dbReference type="PROSITE" id="PS50005">
    <property type="entry name" value="TPR"/>
    <property type="match status" value="1"/>
</dbReference>
<keyword evidence="25" id="KW-0411">Iron-sulfur</keyword>
<evidence type="ECO:0000256" key="8">
    <source>
        <dbReference type="ARBA" id="ARBA00011970"/>
    </source>
</evidence>
<dbReference type="GO" id="GO:0042276">
    <property type="term" value="P:error-prone translesion synthesis"/>
    <property type="evidence" value="ECO:0007669"/>
    <property type="project" value="TreeGrafter"/>
</dbReference>
<keyword evidence="16" id="KW-0235">DNA replication</keyword>
<evidence type="ECO:0000256" key="7">
    <source>
        <dbReference type="ARBA" id="ARBA00005866"/>
    </source>
</evidence>
<dbReference type="Pfam" id="PF24065">
    <property type="entry name" value="REV3_N"/>
    <property type="match status" value="1"/>
</dbReference>
<comment type="subcellular location">
    <subcellularLocation>
        <location evidence="3">Nucleus</location>
    </subcellularLocation>
</comment>
<dbReference type="PANTHER" id="PTHR45812:SF1">
    <property type="entry name" value="DNA POLYMERASE ZETA CATALYTIC SUBUNIT"/>
    <property type="match status" value="1"/>
</dbReference>
<evidence type="ECO:0000259" key="38">
    <source>
        <dbReference type="Pfam" id="PF24065"/>
    </source>
</evidence>
<dbReference type="GO" id="GO:0003887">
    <property type="term" value="F:DNA-directed DNA polymerase activity"/>
    <property type="evidence" value="ECO:0007669"/>
    <property type="project" value="UniProtKB-KW"/>
</dbReference>
<keyword evidence="21 31" id="KW-0802">TPR repeat</keyword>
<dbReference type="Pfam" id="PF24055">
    <property type="entry name" value="POL3_N"/>
    <property type="match status" value="1"/>
</dbReference>
<comment type="caution">
    <text evidence="39">The sequence shown here is derived from an EMBL/GenBank/DDBJ whole genome shotgun (WGS) entry which is preliminary data.</text>
</comment>
<evidence type="ECO:0000313" key="39">
    <source>
        <dbReference type="EMBL" id="THH17005.1"/>
    </source>
</evidence>
<feature type="region of interest" description="Disordered" evidence="32">
    <location>
        <begin position="999"/>
        <end position="1027"/>
    </location>
</feature>
<dbReference type="OrthoDB" id="2414538at2759"/>
<dbReference type="CDD" id="cd09020">
    <property type="entry name" value="D-hex-6-P-epi_like"/>
    <property type="match status" value="1"/>
</dbReference>
<keyword evidence="12" id="KW-0004">4Fe-4S</keyword>
<sequence length="2688" mass="301487">MPIEKAQGKVILKHPKGSSAEILLYGATVISWKAPGPSGSERLFVSSKAALDGSKPVRGGIPVVFPCFGAPDHPDHMKLSQHGFARNTVWAFDHVVMDNEAGVSVRFTLQPNAAIAAVYSKLFHLAYVVTLAEHQLSTNLHVTNPSTTESLDFQALLHTYIRAPANDVTISPLTGRLYIDKTDPNPATRTSLKEEKREVVDVKNFTDAVYEDVPSKIDVIWPGGGLELRMSEFRTLTIWNPQAEAGSKIGDMEERGWEKYVCVEPGFVRGFKKLAAGQTWIGQQLLTVLTLWPKVSWPGPSGPAVRRLEKLRLSVPCETLWPVPVILHYLPFLIFALGRRLYIHFNFFISRPNHNETRMTSRESVLRVQITQIDNTVVHTSLLDHSNLPKAPIIRIYGAASTGQNCCLHVHQVYPYFFVEFMERMDPDSVSRYIASLTYSLNHAVAVSMKRNPESPDSQFVRAIILVKGVHFYGFHSSYSPFLKIHIADPAFVNRAVTIMRSGTVMGTRFRVFESHLSYILQFLCDFGLYGCGWIDLGQVWQRGQDVEEVEGPDAQSKFRLSPCFRQSRMALEVDAVAGQILNRRLLGARNLHHKLAIPAPPLSTEPLVLSVRELWEDERHRRVAAGRSPSPDIPVDPSESSRGEGGEWVAEARWWDEIRKRIERERGEEVKGNEMSWEKWVMTTFESIEALWEDEYKTWKPGRVEGRSMEAEETNPYEDSVGATQGKNQRSQPQTTDIEVDEAMLGSQELSTLVEREEAEWEKLIGGNRIVGSNEEDQDLPEEGPPLDMQLEDSLSRSGTPDLTRCQNEENPFAPRPSLIMPQKNPQKTPRKIPNPFQEAFLKLAGPRYRAASIVLRTEDARNHPVLRTPSLSPKKVPVSSLHASPEFVQQEICEEQERFRTSLEKARQSLLRVNSDKDSDHAAGRPYDTAPYLPPEIQVTKTHSSIVDGEEQPDTSIIFDEESERQMPTFVRIDNDESKPLKRRKVGHEGIRFSSSPRSMFSLTSTSRNGIHRNRQTPRSRLSSSFVPGTPANSYVYSLPPPSVSHLASTTDDYGIPSKIYEVPHYLQEADAPERPREYAGLVYHLCGGIGLKVLEEWVNASSGDCVNQNKLADQLPHEFHSAEMGGWEYASLPPSVKQVKRWLKLEVAESGHAMKRAKMHSQIEGPTQLHPYGLKTSPPNQRPDTAMRERQNMTIFSLEVFAPSRGNLVPDADVDELAAVFFSYQDSDSAPSAGNSSAHRTGIIVIESAQLDPRRQRDFPLEVVQSELDLLNKVVDVVLELDPDVVVGWEIQAASWGYLSARARHFGFDIGEQISRAPGRTFAAGNEQWGLRTTSTFHVVGRHVLNVWRIMRVEQSLNMYTFENTAFHLLRRRVPKYSSVTLTEWYHSSVPAHTAALLRYILGRSSMVLEMLDAAETITKTAEFARIFGVDFFSVISRGSQFKVESFMFRIAKPESFVLLSPSKDDVGKQNAAECMPLIMEPLSAFYNSPLIVLDFQSLYPSVMIAYNYCYSTCLGRVTAFKGQNKFGVTELNHPTGLLNTLQEHILVAPNGMMYVKPQVRKGLLGRMLTELLETRVMVKQAMKGVKGNKALTRILDARQLGLKYISNVTYGYTSATYSGRMPAVEIADSIVQTGRETLEKAVKLIDSTGKWGARVVYGDTDSLFIYLRGRTKEQAFRIGHDIADTITAMNPTPIKLKFEKVYLPCVLMAKKRYVGFKYENPDDVEPIFDAKGIETVRRDGVLAQQKMTETALKILFRSQDLSEVKEYCCRSWSKILENKVSIQDFVFAREVKLGTYSDKVPPPPGVTVAARKMMQDQNDEPQYGDRIPYVIVRGEPNARLVDRAMAPEEVVDFRRKRLDGAYYISKVLIPPLERIFNLVGADVRGWYDEMPKRIRADQVDAVLMSPKKAHKEAISFDRPKIEEHFRSFQCMTCGAVTSQGICEDCRSTPQETVMGLLSRLRVTEDRLRTGHQICASCTESAPSEPIRCQSLDCPWYFERKKAEAKADDVALIQELLDEIADVEGARARAECWFYGFGVLEAGRLLGKISNSDCGQSHSPLLSQIPTIKSEELGRACHANLGNAIKDMGRPWEALDFFQRAVAVNPGFPEAVCGLANSHSAICDWRGRGLVSKDLRVDQNGLMIHPSHSAELGNQGWMPKTVAITEEQLDMNYAHNVGLIASLVRLARTAHSAGDNAGDGQHASTASAAILIGFRTTGTRYGKVHRSEERSAPLSLDASQSFLRLWLPTSIEPPQILSVLPLHTPAYDSHHISWLGFPNMYILLQHPFPRQDQYRDHPLGHLMQSVFGLHDETFVNVFVYATSASDGSTHRCKIESESQFFVDVSTWTAKAVVERILEDGIHISVSVCIPGRSNAHVQTMENLSDQLGHVGGRFEIPTHQTCFIETLMRIVARTVRLLAYFHGDRSQAVLSRRRATVAEGARKDPFGNSLGTKKGGGRNREKGFCQISLSNWRSMNTILNTAFTALQGRTLYFCRSATHPKEVPQQRPLAAPFPSRRRGNNSCGRQNSGLETQIAARTLRFDNVKEEHIARGHVTDMFLDAIECNAHTIAAEYVLSFIWLYDMLISMYTYKMCSRVGASVVRTTGFGNQMIMNSLEEYEDRAVSLAGSVRYSGERTSTGSVTKGHGELINLRRNLFLDRYNVSLFDTAVGPGMSKRDVLSSSVDG</sequence>
<comment type="catalytic activity">
    <reaction evidence="1">
        <text>alpha-D-glucose 6-phosphate = beta-D-glucose 6-phosphate</text>
        <dbReference type="Rhea" id="RHEA:16249"/>
        <dbReference type="ChEBI" id="CHEBI:58225"/>
        <dbReference type="ChEBI" id="CHEBI:58247"/>
        <dbReference type="EC" id="5.1.3.15"/>
    </reaction>
</comment>
<dbReference type="GO" id="GO:0006260">
    <property type="term" value="P:DNA replication"/>
    <property type="evidence" value="ECO:0007669"/>
    <property type="project" value="UniProtKB-KW"/>
</dbReference>
<evidence type="ECO:0000256" key="18">
    <source>
        <dbReference type="ARBA" id="ARBA00022737"/>
    </source>
</evidence>
<dbReference type="InterPro" id="IPR017964">
    <property type="entry name" value="DNA-dir_DNA_pol_B_CS"/>
</dbReference>
<keyword evidence="13" id="KW-0328">Glycosyltransferase</keyword>
<dbReference type="FunFam" id="1.10.132.60:FF:000007">
    <property type="entry name" value="DNA polymerase"/>
    <property type="match status" value="1"/>
</dbReference>
<keyword evidence="28" id="KW-0539">Nucleus</keyword>
<evidence type="ECO:0000256" key="9">
    <source>
        <dbReference type="ARBA" id="ARBA00012083"/>
    </source>
</evidence>
<feature type="compositionally biased region" description="Polar residues" evidence="32">
    <location>
        <begin position="797"/>
        <end position="811"/>
    </location>
</feature>
<evidence type="ECO:0000256" key="13">
    <source>
        <dbReference type="ARBA" id="ARBA00022676"/>
    </source>
</evidence>
<dbReference type="InterPro" id="IPR014718">
    <property type="entry name" value="GH-type_carb-bd"/>
</dbReference>
<organism evidence="39 40">
    <name type="scientific">Bondarzewia mesenterica</name>
    <dbReference type="NCBI Taxonomy" id="1095465"/>
    <lineage>
        <taxon>Eukaryota</taxon>
        <taxon>Fungi</taxon>
        <taxon>Dikarya</taxon>
        <taxon>Basidiomycota</taxon>
        <taxon>Agaricomycotina</taxon>
        <taxon>Agaricomycetes</taxon>
        <taxon>Russulales</taxon>
        <taxon>Bondarzewiaceae</taxon>
        <taxon>Bondarzewia</taxon>
    </lineage>
</organism>
<dbReference type="InterPro" id="IPR019734">
    <property type="entry name" value="TPR_rpt"/>
</dbReference>
<feature type="domain" description="O-GlcNAc transferase C-terminal" evidence="35">
    <location>
        <begin position="2534"/>
        <end position="2633"/>
    </location>
</feature>
<dbReference type="InterPro" id="IPR023211">
    <property type="entry name" value="DNA_pol_palm_dom_sf"/>
</dbReference>
<evidence type="ECO:0000256" key="27">
    <source>
        <dbReference type="ARBA" id="ARBA00023204"/>
    </source>
</evidence>
<dbReference type="Pfam" id="PF13844">
    <property type="entry name" value="Glyco_transf_41"/>
    <property type="match status" value="2"/>
</dbReference>
<feature type="compositionally biased region" description="Polar residues" evidence="32">
    <location>
        <begin position="999"/>
        <end position="1011"/>
    </location>
</feature>
<keyword evidence="18" id="KW-0677">Repeat</keyword>
<comment type="pathway">
    <text evidence="4">Protein modification; protein glycosylation.</text>
</comment>
<evidence type="ECO:0000256" key="25">
    <source>
        <dbReference type="ARBA" id="ARBA00023014"/>
    </source>
</evidence>
<feature type="repeat" description="TPR" evidence="31">
    <location>
        <begin position="2078"/>
        <end position="2111"/>
    </location>
</feature>
<dbReference type="PANTHER" id="PTHR45812">
    <property type="entry name" value="DNA POLYMERASE ZETA CATALYTIC SUBUNIT"/>
    <property type="match status" value="1"/>
</dbReference>
<feature type="domain" description="O-GlcNAc transferase C-terminal" evidence="35">
    <location>
        <begin position="2297"/>
        <end position="2369"/>
    </location>
</feature>
<dbReference type="GO" id="GO:0000166">
    <property type="term" value="F:nucleotide binding"/>
    <property type="evidence" value="ECO:0007669"/>
    <property type="project" value="InterPro"/>
</dbReference>
<dbReference type="Gene3D" id="3.40.50.11380">
    <property type="match status" value="1"/>
</dbReference>
<comment type="similarity">
    <text evidence="6">Belongs to the DNA polymerase type-B family.</text>
</comment>
<dbReference type="GO" id="GO:0047938">
    <property type="term" value="F:glucose-6-phosphate 1-epimerase activity"/>
    <property type="evidence" value="ECO:0007669"/>
    <property type="project" value="UniProtKB-EC"/>
</dbReference>
<dbReference type="InterPro" id="IPR030559">
    <property type="entry name" value="PolZ_Rev3"/>
</dbReference>
<evidence type="ECO:0000256" key="3">
    <source>
        <dbReference type="ARBA" id="ARBA00004123"/>
    </source>
</evidence>
<keyword evidence="26" id="KW-0238">DNA-binding</keyword>
<dbReference type="SUPFAM" id="SSF56672">
    <property type="entry name" value="DNA/RNA polymerases"/>
    <property type="match status" value="1"/>
</dbReference>
<keyword evidence="22" id="KW-0862">Zinc</keyword>
<dbReference type="InterPro" id="IPR029489">
    <property type="entry name" value="OGT/SEC/SPY_C"/>
</dbReference>
<comment type="similarity">
    <text evidence="5">Belongs to the glycosyltransferase 41 family. O-GlcNAc transferase subfamily.</text>
</comment>
<dbReference type="Gene3D" id="3.30.420.10">
    <property type="entry name" value="Ribonuclease H-like superfamily/Ribonuclease H"/>
    <property type="match status" value="1"/>
</dbReference>
<evidence type="ECO:0000256" key="1">
    <source>
        <dbReference type="ARBA" id="ARBA00001096"/>
    </source>
</evidence>
<evidence type="ECO:0000256" key="26">
    <source>
        <dbReference type="ARBA" id="ARBA00023125"/>
    </source>
</evidence>
<feature type="domain" description="C4-type zinc-finger of DNA polymerase delta" evidence="36">
    <location>
        <begin position="1934"/>
        <end position="2003"/>
    </location>
</feature>
<dbReference type="Pfam" id="PF14260">
    <property type="entry name" value="zf-C4pol"/>
    <property type="match status" value="1"/>
</dbReference>
<keyword evidence="20" id="KW-0863">Zinc-finger</keyword>
<evidence type="ECO:0000259" key="37">
    <source>
        <dbReference type="Pfam" id="PF24055"/>
    </source>
</evidence>
<feature type="compositionally biased region" description="Polar residues" evidence="32">
    <location>
        <begin position="723"/>
        <end position="737"/>
    </location>
</feature>
<feature type="compositionally biased region" description="Basic and acidic residues" evidence="32">
    <location>
        <begin position="916"/>
        <end position="925"/>
    </location>
</feature>
<dbReference type="Pfam" id="PF03104">
    <property type="entry name" value="DNA_pol_B_exo1"/>
    <property type="match status" value="1"/>
</dbReference>
<dbReference type="SUPFAM" id="SSF74650">
    <property type="entry name" value="Galactose mutarotase-like"/>
    <property type="match status" value="1"/>
</dbReference>
<dbReference type="InterPro" id="IPR006133">
    <property type="entry name" value="DNA-dir_DNA_pol_B_exonuc"/>
</dbReference>
<keyword evidence="17" id="KW-0479">Metal-binding</keyword>
<evidence type="ECO:0000313" key="40">
    <source>
        <dbReference type="Proteomes" id="UP000310158"/>
    </source>
</evidence>
<dbReference type="InterPro" id="IPR006172">
    <property type="entry name" value="DNA-dir_DNA_pol_B"/>
</dbReference>
<dbReference type="GO" id="GO:0051539">
    <property type="term" value="F:4 iron, 4 sulfur cluster binding"/>
    <property type="evidence" value="ECO:0007669"/>
    <property type="project" value="UniProtKB-KW"/>
</dbReference>
<evidence type="ECO:0000256" key="32">
    <source>
        <dbReference type="SAM" id="MobiDB-lite"/>
    </source>
</evidence>
<dbReference type="InterPro" id="IPR056435">
    <property type="entry name" value="DPOD/Z_N"/>
</dbReference>
<comment type="similarity">
    <text evidence="7">Belongs to the glucose-6-phosphate 1-epimerase family.</text>
</comment>
<dbReference type="InterPro" id="IPR043502">
    <property type="entry name" value="DNA/RNA_pol_sf"/>
</dbReference>
<keyword evidence="24" id="KW-0408">Iron</keyword>
<evidence type="ECO:0000256" key="28">
    <source>
        <dbReference type="ARBA" id="ARBA00023242"/>
    </source>
</evidence>
<keyword evidence="14" id="KW-0808">Transferase</keyword>
<evidence type="ECO:0000259" key="33">
    <source>
        <dbReference type="Pfam" id="PF00136"/>
    </source>
</evidence>
<evidence type="ECO:0000256" key="29">
    <source>
        <dbReference type="ARBA" id="ARBA00049244"/>
    </source>
</evidence>
<accession>A0A4S4LX81</accession>
<dbReference type="InterPro" id="IPR006134">
    <property type="entry name" value="DNA-dir_DNA_pol_B_multi_dom"/>
</dbReference>
<comment type="cofactor">
    <cofactor evidence="2">
        <name>[4Fe-4S] cluster</name>
        <dbReference type="ChEBI" id="CHEBI:49883"/>
    </cofactor>
</comment>
<feature type="domain" description="DNA-directed DNA polymerase family B multifunctional" evidence="33">
    <location>
        <begin position="1435"/>
        <end position="1881"/>
    </location>
</feature>
<dbReference type="InterPro" id="IPR008183">
    <property type="entry name" value="Aldose_1/G6P_1-epimerase"/>
</dbReference>
<keyword evidence="40" id="KW-1185">Reference proteome</keyword>
<dbReference type="GO" id="GO:0000724">
    <property type="term" value="P:double-strand break repair via homologous recombination"/>
    <property type="evidence" value="ECO:0007669"/>
    <property type="project" value="TreeGrafter"/>
</dbReference>
<feature type="domain" description="DNA-directed DNA polymerase family B exonuclease" evidence="34">
    <location>
        <begin position="1174"/>
        <end position="1363"/>
    </location>
</feature>
<evidence type="ECO:0000256" key="16">
    <source>
        <dbReference type="ARBA" id="ARBA00022705"/>
    </source>
</evidence>
<keyword evidence="27" id="KW-0234">DNA repair</keyword>
<dbReference type="SMART" id="SM00486">
    <property type="entry name" value="POLBc"/>
    <property type="match status" value="1"/>
</dbReference>
<evidence type="ECO:0000256" key="5">
    <source>
        <dbReference type="ARBA" id="ARBA00005386"/>
    </source>
</evidence>
<dbReference type="Gene3D" id="3.40.50.2000">
    <property type="entry name" value="Glycogen Phosphorylase B"/>
    <property type="match status" value="1"/>
</dbReference>
<evidence type="ECO:0000256" key="14">
    <source>
        <dbReference type="ARBA" id="ARBA00022679"/>
    </source>
</evidence>
<evidence type="ECO:0000256" key="31">
    <source>
        <dbReference type="PROSITE-ProRule" id="PRU00339"/>
    </source>
</evidence>
<dbReference type="Pfam" id="PF01263">
    <property type="entry name" value="Aldose_epim"/>
    <property type="match status" value="1"/>
</dbReference>
<evidence type="ECO:0000256" key="11">
    <source>
        <dbReference type="ARBA" id="ARBA00021589"/>
    </source>
</evidence>
<dbReference type="GO" id="GO:0030246">
    <property type="term" value="F:carbohydrate binding"/>
    <property type="evidence" value="ECO:0007669"/>
    <property type="project" value="InterPro"/>
</dbReference>
<dbReference type="GO" id="GO:0003677">
    <property type="term" value="F:DNA binding"/>
    <property type="evidence" value="ECO:0007669"/>
    <property type="project" value="UniProtKB-KW"/>
</dbReference>